<comment type="catalytic activity">
    <reaction evidence="12">
        <text>(6S)-5,6,7,8-tetrahydrofolate + NADP(+) = 7,8-dihydrofolate + NADPH + H(+)</text>
        <dbReference type="Rhea" id="RHEA:15009"/>
        <dbReference type="ChEBI" id="CHEBI:15378"/>
        <dbReference type="ChEBI" id="CHEBI:57451"/>
        <dbReference type="ChEBI" id="CHEBI:57453"/>
        <dbReference type="ChEBI" id="CHEBI:57783"/>
        <dbReference type="ChEBI" id="CHEBI:58349"/>
        <dbReference type="EC" id="1.5.1.3"/>
    </reaction>
</comment>
<evidence type="ECO:0000256" key="16">
    <source>
        <dbReference type="SAM" id="MobiDB-lite"/>
    </source>
</evidence>
<comment type="function">
    <text evidence="13">Bifunctional enzyme. Involved in de novo dTMP biosynthesis. Key enzyme in folate metabolism.</text>
</comment>
<dbReference type="NCBIfam" id="NF002497">
    <property type="entry name" value="PRK01827.1-3"/>
    <property type="match status" value="1"/>
</dbReference>
<dbReference type="PIRSF" id="PIRSF000389">
    <property type="entry name" value="DHFR-TS"/>
    <property type="match status" value="1"/>
</dbReference>
<evidence type="ECO:0000256" key="2">
    <source>
        <dbReference type="ARBA" id="ARBA00006900"/>
    </source>
</evidence>
<evidence type="ECO:0000256" key="3">
    <source>
        <dbReference type="ARBA" id="ARBA00010176"/>
    </source>
</evidence>
<dbReference type="GO" id="GO:0006231">
    <property type="term" value="P:dTMP biosynthetic process"/>
    <property type="evidence" value="ECO:0007669"/>
    <property type="project" value="InterPro"/>
</dbReference>
<dbReference type="Gene3D" id="3.30.572.10">
    <property type="entry name" value="Thymidylate synthase/dCMP hydroxymethylase domain"/>
    <property type="match status" value="1"/>
</dbReference>
<dbReference type="GO" id="GO:0046654">
    <property type="term" value="P:tetrahydrofolate biosynthetic process"/>
    <property type="evidence" value="ECO:0007669"/>
    <property type="project" value="InterPro"/>
</dbReference>
<evidence type="ECO:0000256" key="10">
    <source>
        <dbReference type="ARBA" id="ARBA00023268"/>
    </source>
</evidence>
<dbReference type="PROSITE" id="PS00075">
    <property type="entry name" value="DHFR_1"/>
    <property type="match status" value="1"/>
</dbReference>
<dbReference type="InterPro" id="IPR020940">
    <property type="entry name" value="Thymidylate_synthase_AS"/>
</dbReference>
<dbReference type="Proteomes" id="UP001301350">
    <property type="component" value="Unassembled WGS sequence"/>
</dbReference>
<protein>
    <recommendedName>
        <fullName evidence="13">Bifunctional dihydrofolate reductase-thymidylate synthase</fullName>
    </recommendedName>
</protein>
<evidence type="ECO:0000256" key="4">
    <source>
        <dbReference type="ARBA" id="ARBA00022563"/>
    </source>
</evidence>
<dbReference type="GO" id="GO:0004146">
    <property type="term" value="F:dihydrofolate reductase activity"/>
    <property type="evidence" value="ECO:0007669"/>
    <property type="project" value="UniProtKB-EC"/>
</dbReference>
<evidence type="ECO:0000256" key="6">
    <source>
        <dbReference type="ARBA" id="ARBA00022679"/>
    </source>
</evidence>
<comment type="similarity">
    <text evidence="2 13">In the C-terminal section; belongs to the thymidylate synthase family.</text>
</comment>
<comment type="catalytic activity">
    <reaction evidence="11">
        <text>dUMP + (6R)-5,10-methylene-5,6,7,8-tetrahydrofolate = 7,8-dihydrofolate + dTMP</text>
        <dbReference type="Rhea" id="RHEA:12104"/>
        <dbReference type="ChEBI" id="CHEBI:15636"/>
        <dbReference type="ChEBI" id="CHEBI:57451"/>
        <dbReference type="ChEBI" id="CHEBI:63528"/>
        <dbReference type="ChEBI" id="CHEBI:246422"/>
        <dbReference type="EC" id="2.1.1.45"/>
    </reaction>
</comment>
<dbReference type="PANTHER" id="PTHR11548">
    <property type="entry name" value="THYMIDYLATE SYNTHASE 1"/>
    <property type="match status" value="1"/>
</dbReference>
<sequence>MGGRRSSSDHHDTHQSPVILPLRVVVAVQAEDGGIGVAGKLPWPHIAEDLRHFRRVTTKTLPTGYASSAGVGPRAAVLMGRRTWESLPVDRRPLRDRVNIVLTRGATDGSAYNSGVLVAGSVEAALELARAHAVSVVYVIGGVTVFREAMQHPACDRLYVTRIRRAGNAAAPYACDTYMPPIDAAAFVPVAHSGAVPAVARSADGEEAVSLEFVEYQRRDDRFRSETPASNGGNDASVSPSNNLLMKTAGNPEERQYLDLVRRVLTQGALKADRTGVGTLSLFGATMRFCLRDRRFPLLTTKRVFWRGVVEELLWMVRGSTDARSLSSKGVHIWDGNGSRAFLDSLGLTDRREGDLGPVYGFQWRHSGARYVDCETDYAGQGVDQLQRIVETLRRNPNDRRMVMCAWNPSDLPAMALPPCHVLVQFYVADGRLSCAMYQRSCDLGLGVPFNIASYALLTVLIAHVTGLQPDELVHMLGDAHVYCNHVEALQEQLKREPRPFPTLRIRRPVAELDDFHFDDLELIGYAPHAPVKMEMAV</sequence>
<comment type="similarity">
    <text evidence="3 13">In the N-terminal section; belongs to the dihydrofolate reductase family.</text>
</comment>
<evidence type="ECO:0000256" key="8">
    <source>
        <dbReference type="ARBA" id="ARBA00022857"/>
    </source>
</evidence>
<keyword evidence="9 13" id="KW-0560">Oxidoreductase</keyword>
<feature type="active site" evidence="14 15">
    <location>
        <position position="420"/>
    </location>
</feature>
<evidence type="ECO:0000313" key="19">
    <source>
        <dbReference type="Proteomes" id="UP001301350"/>
    </source>
</evidence>
<dbReference type="InterPro" id="IPR024072">
    <property type="entry name" value="DHFR-like_dom_sf"/>
</dbReference>
<evidence type="ECO:0000256" key="15">
    <source>
        <dbReference type="PROSITE-ProRule" id="PRU10016"/>
    </source>
</evidence>
<dbReference type="SUPFAM" id="SSF55831">
    <property type="entry name" value="Thymidylate synthase/dCMP hydroxymethylase"/>
    <property type="match status" value="1"/>
</dbReference>
<evidence type="ECO:0000256" key="12">
    <source>
        <dbReference type="ARBA" id="ARBA00048873"/>
    </source>
</evidence>
<accession>A0AAV9IV86</accession>
<dbReference type="GO" id="GO:0006730">
    <property type="term" value="P:one-carbon metabolic process"/>
    <property type="evidence" value="ECO:0007669"/>
    <property type="project" value="UniProtKB-KW"/>
</dbReference>
<dbReference type="PANTHER" id="PTHR11548:SF2">
    <property type="entry name" value="THYMIDYLATE SYNTHASE"/>
    <property type="match status" value="1"/>
</dbReference>
<evidence type="ECO:0000313" key="18">
    <source>
        <dbReference type="EMBL" id="KAK4535743.1"/>
    </source>
</evidence>
<organism evidence="18 19">
    <name type="scientific">Cyanidium caldarium</name>
    <name type="common">Red alga</name>
    <dbReference type="NCBI Taxonomy" id="2771"/>
    <lineage>
        <taxon>Eukaryota</taxon>
        <taxon>Rhodophyta</taxon>
        <taxon>Bangiophyceae</taxon>
        <taxon>Cyanidiales</taxon>
        <taxon>Cyanidiaceae</taxon>
        <taxon>Cyanidium</taxon>
    </lineage>
</organism>
<reference evidence="18 19" key="1">
    <citation type="submission" date="2022-07" db="EMBL/GenBank/DDBJ databases">
        <title>Genome-wide signatures of adaptation to extreme environments.</title>
        <authorList>
            <person name="Cho C.H."/>
            <person name="Yoon H.S."/>
        </authorList>
    </citation>
    <scope>NUCLEOTIDE SEQUENCE [LARGE SCALE GENOMIC DNA]</scope>
    <source>
        <strain evidence="18 19">DBV 063 E5</strain>
    </source>
</reference>
<comment type="pathway">
    <text evidence="1 13">Cofactor biosynthesis; tetrahydrofolate biosynthesis; 5,6,7,8-tetrahydrofolate from 7,8-dihydrofolate: step 1/1.</text>
</comment>
<dbReference type="PRINTS" id="PR00108">
    <property type="entry name" value="THYMDSNTHASE"/>
</dbReference>
<dbReference type="Pfam" id="PF00303">
    <property type="entry name" value="Thymidylat_synt"/>
    <property type="match status" value="1"/>
</dbReference>
<feature type="domain" description="DHFR" evidence="17">
    <location>
        <begin position="21"/>
        <end position="218"/>
    </location>
</feature>
<dbReference type="Gene3D" id="3.40.430.10">
    <property type="entry name" value="Dihydrofolate Reductase, subunit A"/>
    <property type="match status" value="1"/>
</dbReference>
<dbReference type="FunFam" id="3.30.572.10:FF:000002">
    <property type="entry name" value="Possible thymidylate synthase"/>
    <property type="match status" value="1"/>
</dbReference>
<dbReference type="InterPro" id="IPR000398">
    <property type="entry name" value="Thymidylate_synthase"/>
</dbReference>
<keyword evidence="19" id="KW-1185">Reference proteome</keyword>
<dbReference type="EMBL" id="JANCYW010000006">
    <property type="protein sequence ID" value="KAK4535743.1"/>
    <property type="molecule type" value="Genomic_DNA"/>
</dbReference>
<dbReference type="CDD" id="cd00351">
    <property type="entry name" value="TS_Pyrimidine_HMase"/>
    <property type="match status" value="1"/>
</dbReference>
<dbReference type="CDD" id="cd00209">
    <property type="entry name" value="DHFR"/>
    <property type="match status" value="1"/>
</dbReference>
<evidence type="ECO:0000259" key="17">
    <source>
        <dbReference type="PROSITE" id="PS51330"/>
    </source>
</evidence>
<dbReference type="InterPro" id="IPR012262">
    <property type="entry name" value="DHFR-TS"/>
</dbReference>
<keyword evidence="5 13" id="KW-0489">Methyltransferase</keyword>
<keyword evidence="8" id="KW-0521">NADP</keyword>
<keyword evidence="6 13" id="KW-0808">Transferase</keyword>
<dbReference type="GO" id="GO:0004799">
    <property type="term" value="F:thymidylate synthase activity"/>
    <property type="evidence" value="ECO:0007669"/>
    <property type="project" value="UniProtKB-EC"/>
</dbReference>
<evidence type="ECO:0000256" key="11">
    <source>
        <dbReference type="ARBA" id="ARBA00047344"/>
    </source>
</evidence>
<dbReference type="NCBIfam" id="TIGR03284">
    <property type="entry name" value="thym_sym"/>
    <property type="match status" value="1"/>
</dbReference>
<proteinExistence type="inferred from homology"/>
<dbReference type="PROSITE" id="PS51330">
    <property type="entry name" value="DHFR_2"/>
    <property type="match status" value="1"/>
</dbReference>
<dbReference type="SUPFAM" id="SSF53597">
    <property type="entry name" value="Dihydrofolate reductase-like"/>
    <property type="match status" value="1"/>
</dbReference>
<gene>
    <name evidence="18" type="ORF">CDCA_CDCA06G1768</name>
</gene>
<dbReference type="InterPro" id="IPR001796">
    <property type="entry name" value="DHFR_dom"/>
</dbReference>
<dbReference type="InterPro" id="IPR036926">
    <property type="entry name" value="Thymidate_synth/dCMP_Mease_sf"/>
</dbReference>
<feature type="compositionally biased region" description="Polar residues" evidence="16">
    <location>
        <begin position="227"/>
        <end position="244"/>
    </location>
</feature>
<comment type="caution">
    <text evidence="18">The sequence shown here is derived from an EMBL/GenBank/DDBJ whole genome shotgun (WGS) entry which is preliminary data.</text>
</comment>
<dbReference type="Pfam" id="PF00186">
    <property type="entry name" value="DHFR_1"/>
    <property type="match status" value="1"/>
</dbReference>
<evidence type="ECO:0000256" key="5">
    <source>
        <dbReference type="ARBA" id="ARBA00022603"/>
    </source>
</evidence>
<evidence type="ECO:0000256" key="9">
    <source>
        <dbReference type="ARBA" id="ARBA00023002"/>
    </source>
</evidence>
<keyword evidence="7 13" id="KW-0545">Nucleotide biosynthesis</keyword>
<dbReference type="PROSITE" id="PS00091">
    <property type="entry name" value="THYMIDYLATE_SYNTHASE"/>
    <property type="match status" value="1"/>
</dbReference>
<dbReference type="InterPro" id="IPR017925">
    <property type="entry name" value="DHFR_CS"/>
</dbReference>
<feature type="region of interest" description="Disordered" evidence="16">
    <location>
        <begin position="224"/>
        <end position="244"/>
    </location>
</feature>
<evidence type="ECO:0000256" key="7">
    <source>
        <dbReference type="ARBA" id="ARBA00022727"/>
    </source>
</evidence>
<dbReference type="InterPro" id="IPR045097">
    <property type="entry name" value="Thymidate_synth/dCMP_Mease"/>
</dbReference>
<evidence type="ECO:0000256" key="13">
    <source>
        <dbReference type="PIRNR" id="PIRNR000389"/>
    </source>
</evidence>
<dbReference type="HAMAP" id="MF_00008">
    <property type="entry name" value="Thymidy_synth_bact"/>
    <property type="match status" value="1"/>
</dbReference>
<dbReference type="GO" id="GO:0005739">
    <property type="term" value="C:mitochondrion"/>
    <property type="evidence" value="ECO:0007669"/>
    <property type="project" value="TreeGrafter"/>
</dbReference>
<evidence type="ECO:0000256" key="14">
    <source>
        <dbReference type="PIRSR" id="PIRSR000389-1"/>
    </source>
</evidence>
<evidence type="ECO:0000256" key="1">
    <source>
        <dbReference type="ARBA" id="ARBA00004903"/>
    </source>
</evidence>
<keyword evidence="10" id="KW-0511">Multifunctional enzyme</keyword>
<dbReference type="GO" id="GO:0005829">
    <property type="term" value="C:cytosol"/>
    <property type="evidence" value="ECO:0007669"/>
    <property type="project" value="TreeGrafter"/>
</dbReference>
<name>A0AAV9IV86_CYACA</name>
<dbReference type="AlphaFoldDB" id="A0AAV9IV86"/>
<keyword evidence="4 13" id="KW-0554">One-carbon metabolism</keyword>
<dbReference type="GO" id="GO:0032259">
    <property type="term" value="P:methylation"/>
    <property type="evidence" value="ECO:0007669"/>
    <property type="project" value="UniProtKB-KW"/>
</dbReference>
<dbReference type="InterPro" id="IPR023451">
    <property type="entry name" value="Thymidate_synth/dCMP_Mease_dom"/>
</dbReference>